<feature type="transmembrane region" description="Helical" evidence="1">
    <location>
        <begin position="49"/>
        <end position="69"/>
    </location>
</feature>
<sequence length="243" mass="26968">MRPDDTPDEFSEGAYVVRQTWSGNLPVLALFGLMDAFLLYQAIRNPGAAIVVVLAGFGGVTAILAVLLIGPIRRREVSFAVDARGVYFGPSDPGDQPELIPWSWIACVVTFDRIVRSNGQKSRHLYAGVELTDAGVAARMSRLPRPPGLPPPTAEERDFNEAVLMPWLKHMVGEPSLVSQRIQGWRLNMARLTEAVQRYALGTPVVHRPTRSDPGIAGIAFTAWQVHKNFRRLSERDERQDDD</sequence>
<evidence type="ECO:0000313" key="3">
    <source>
        <dbReference type="EMBL" id="MBB4777519.1"/>
    </source>
</evidence>
<accession>A0A7W7II41</accession>
<keyword evidence="1" id="KW-0812">Transmembrane</keyword>
<dbReference type="EMBL" id="BAAAHD010000057">
    <property type="protein sequence ID" value="GAA0583422.1"/>
    <property type="molecule type" value="Genomic_DNA"/>
</dbReference>
<reference evidence="2" key="1">
    <citation type="journal article" date="2014" name="Int. J. Syst. Evol. Microbiol.">
        <title>Complete genome of a new Firmicutes species belonging to the dominant human colonic microbiota ('Ruminococcus bicirculans') reveals two chromosomes and a selective capacity to utilize plant glucans.</title>
        <authorList>
            <consortium name="NISC Comparative Sequencing Program"/>
            <person name="Wegmann U."/>
            <person name="Louis P."/>
            <person name="Goesmann A."/>
            <person name="Henrissat B."/>
            <person name="Duncan S.H."/>
            <person name="Flint H.J."/>
        </authorList>
    </citation>
    <scope>NUCLEOTIDE SEQUENCE</scope>
    <source>
        <strain evidence="2">JCM 10667</strain>
    </source>
</reference>
<dbReference type="Proteomes" id="UP001501427">
    <property type="component" value="Unassembled WGS sequence"/>
</dbReference>
<keyword evidence="1" id="KW-0472">Membrane</keyword>
<gene>
    <name evidence="3" type="ORF">F4557_005937</name>
    <name evidence="2" type="ORF">GCM10009546_52220</name>
</gene>
<proteinExistence type="predicted"/>
<dbReference type="EMBL" id="JACHMV010000001">
    <property type="protein sequence ID" value="MBB4777519.1"/>
    <property type="molecule type" value="Genomic_DNA"/>
</dbReference>
<keyword evidence="5" id="KW-1185">Reference proteome</keyword>
<dbReference type="AlphaFoldDB" id="A0A7W7II41"/>
<name>A0A7W7II41_9ACTN</name>
<evidence type="ECO:0000313" key="4">
    <source>
        <dbReference type="Proteomes" id="UP000549343"/>
    </source>
</evidence>
<evidence type="ECO:0000256" key="1">
    <source>
        <dbReference type="SAM" id="Phobius"/>
    </source>
</evidence>
<organism evidence="3 4">
    <name type="scientific">Actinomadura livida</name>
    <dbReference type="NCBI Taxonomy" id="79909"/>
    <lineage>
        <taxon>Bacteria</taxon>
        <taxon>Bacillati</taxon>
        <taxon>Actinomycetota</taxon>
        <taxon>Actinomycetes</taxon>
        <taxon>Streptosporangiales</taxon>
        <taxon>Thermomonosporaceae</taxon>
        <taxon>Actinomadura</taxon>
    </lineage>
</organism>
<reference evidence="5" key="2">
    <citation type="journal article" date="2019" name="Int. J. Syst. Evol. Microbiol.">
        <title>The Global Catalogue of Microorganisms (GCM) 10K type strain sequencing project: providing services to taxonomists for standard genome sequencing and annotation.</title>
        <authorList>
            <consortium name="The Broad Institute Genomics Platform"/>
            <consortium name="The Broad Institute Genome Sequencing Center for Infectious Disease"/>
            <person name="Wu L."/>
            <person name="Ma J."/>
        </authorList>
    </citation>
    <scope>NUCLEOTIDE SEQUENCE [LARGE SCALE GENOMIC DNA]</scope>
    <source>
        <strain evidence="5">JCM 10667</strain>
    </source>
</reference>
<feature type="transmembrane region" description="Helical" evidence="1">
    <location>
        <begin position="21"/>
        <end position="43"/>
    </location>
</feature>
<dbReference type="RefSeq" id="WP_184888017.1">
    <property type="nucleotide sequence ID" value="NZ_BAAAHD010000057.1"/>
</dbReference>
<evidence type="ECO:0000313" key="5">
    <source>
        <dbReference type="Proteomes" id="UP001501427"/>
    </source>
</evidence>
<reference evidence="2" key="4">
    <citation type="submission" date="2023-12" db="EMBL/GenBank/DDBJ databases">
        <authorList>
            <person name="Sun Q."/>
            <person name="Inoue M."/>
        </authorList>
    </citation>
    <scope>NUCLEOTIDE SEQUENCE</scope>
    <source>
        <strain evidence="2">JCM 10667</strain>
    </source>
</reference>
<dbReference type="Proteomes" id="UP000549343">
    <property type="component" value="Unassembled WGS sequence"/>
</dbReference>
<protein>
    <submittedName>
        <fullName evidence="3">Uncharacterized protein</fullName>
    </submittedName>
</protein>
<comment type="caution">
    <text evidence="3">The sequence shown here is derived from an EMBL/GenBank/DDBJ whole genome shotgun (WGS) entry which is preliminary data.</text>
</comment>
<reference evidence="3 4" key="3">
    <citation type="submission" date="2020-08" db="EMBL/GenBank/DDBJ databases">
        <title>Sequencing the genomes of 1000 actinobacteria strains.</title>
        <authorList>
            <person name="Klenk H.-P."/>
        </authorList>
    </citation>
    <scope>NUCLEOTIDE SEQUENCE [LARGE SCALE GENOMIC DNA]</scope>
    <source>
        <strain evidence="3 4">DSM 44772</strain>
    </source>
</reference>
<keyword evidence="1" id="KW-1133">Transmembrane helix</keyword>
<evidence type="ECO:0000313" key="2">
    <source>
        <dbReference type="EMBL" id="GAA0583422.1"/>
    </source>
</evidence>